<evidence type="ECO:0000313" key="3">
    <source>
        <dbReference type="Proteomes" id="UP000250235"/>
    </source>
</evidence>
<protein>
    <submittedName>
        <fullName evidence="2">Uncharacterized protein</fullName>
    </submittedName>
</protein>
<organism evidence="2 3">
    <name type="scientific">Dorcoceras hygrometricum</name>
    <dbReference type="NCBI Taxonomy" id="472368"/>
    <lineage>
        <taxon>Eukaryota</taxon>
        <taxon>Viridiplantae</taxon>
        <taxon>Streptophyta</taxon>
        <taxon>Embryophyta</taxon>
        <taxon>Tracheophyta</taxon>
        <taxon>Spermatophyta</taxon>
        <taxon>Magnoliopsida</taxon>
        <taxon>eudicotyledons</taxon>
        <taxon>Gunneridae</taxon>
        <taxon>Pentapetalae</taxon>
        <taxon>asterids</taxon>
        <taxon>lamiids</taxon>
        <taxon>Lamiales</taxon>
        <taxon>Gesneriaceae</taxon>
        <taxon>Didymocarpoideae</taxon>
        <taxon>Trichosporeae</taxon>
        <taxon>Loxocarpinae</taxon>
        <taxon>Dorcoceras</taxon>
    </lineage>
</organism>
<name>A0A2Z7CU00_9LAMI</name>
<evidence type="ECO:0000256" key="1">
    <source>
        <dbReference type="SAM" id="MobiDB-lite"/>
    </source>
</evidence>
<proteinExistence type="predicted"/>
<dbReference type="Proteomes" id="UP000250235">
    <property type="component" value="Unassembled WGS sequence"/>
</dbReference>
<sequence length="96" mass="10233">MVAFEAVRFLCPKNTVPKSESNTSDNLNMVFTDSSGTTSEILRSEAGGQSLGQSQQGSAGGSSQRPQPVAQSQRSGFQPRESSRFGGPSRPQFPRP</sequence>
<feature type="compositionally biased region" description="Polar residues" evidence="1">
    <location>
        <begin position="65"/>
        <end position="76"/>
    </location>
</feature>
<feature type="region of interest" description="Disordered" evidence="1">
    <location>
        <begin position="14"/>
        <end position="96"/>
    </location>
</feature>
<evidence type="ECO:0000313" key="2">
    <source>
        <dbReference type="EMBL" id="KZV50570.1"/>
    </source>
</evidence>
<dbReference type="OrthoDB" id="1304922at2759"/>
<dbReference type="AlphaFoldDB" id="A0A2Z7CU00"/>
<feature type="compositionally biased region" description="Low complexity" evidence="1">
    <location>
        <begin position="46"/>
        <end position="64"/>
    </location>
</feature>
<gene>
    <name evidence="2" type="ORF">F511_32619</name>
</gene>
<keyword evidence="3" id="KW-1185">Reference proteome</keyword>
<accession>A0A2Z7CU00</accession>
<reference evidence="2 3" key="1">
    <citation type="journal article" date="2015" name="Proc. Natl. Acad. Sci. U.S.A.">
        <title>The resurrection genome of Boea hygrometrica: A blueprint for survival of dehydration.</title>
        <authorList>
            <person name="Xiao L."/>
            <person name="Yang G."/>
            <person name="Zhang L."/>
            <person name="Yang X."/>
            <person name="Zhao S."/>
            <person name="Ji Z."/>
            <person name="Zhou Q."/>
            <person name="Hu M."/>
            <person name="Wang Y."/>
            <person name="Chen M."/>
            <person name="Xu Y."/>
            <person name="Jin H."/>
            <person name="Xiao X."/>
            <person name="Hu G."/>
            <person name="Bao F."/>
            <person name="Hu Y."/>
            <person name="Wan P."/>
            <person name="Li L."/>
            <person name="Deng X."/>
            <person name="Kuang T."/>
            <person name="Xiang C."/>
            <person name="Zhu J.K."/>
            <person name="Oliver M.J."/>
            <person name="He Y."/>
        </authorList>
    </citation>
    <scope>NUCLEOTIDE SEQUENCE [LARGE SCALE GENOMIC DNA]</scope>
    <source>
        <strain evidence="3">cv. XS01</strain>
    </source>
</reference>
<dbReference type="EMBL" id="KQ992375">
    <property type="protein sequence ID" value="KZV50570.1"/>
    <property type="molecule type" value="Genomic_DNA"/>
</dbReference>
<feature type="compositionally biased region" description="Polar residues" evidence="1">
    <location>
        <begin position="16"/>
        <end position="41"/>
    </location>
</feature>